<accession>A0A9D1KD13</accession>
<comment type="similarity">
    <text evidence="1 5">Belongs to the peptidase S41A family.</text>
</comment>
<feature type="signal peptide" evidence="6">
    <location>
        <begin position="1"/>
        <end position="19"/>
    </location>
</feature>
<dbReference type="Gene3D" id="2.30.42.10">
    <property type="match status" value="1"/>
</dbReference>
<evidence type="ECO:0000256" key="1">
    <source>
        <dbReference type="ARBA" id="ARBA00009179"/>
    </source>
</evidence>
<dbReference type="GO" id="GO:0004175">
    <property type="term" value="F:endopeptidase activity"/>
    <property type="evidence" value="ECO:0007669"/>
    <property type="project" value="TreeGrafter"/>
</dbReference>
<keyword evidence="6" id="KW-0732">Signal</keyword>
<dbReference type="PROSITE" id="PS50106">
    <property type="entry name" value="PDZ"/>
    <property type="match status" value="1"/>
</dbReference>
<feature type="domain" description="PDZ" evidence="7">
    <location>
        <begin position="94"/>
        <end position="178"/>
    </location>
</feature>
<dbReference type="AlphaFoldDB" id="A0A9D1KD13"/>
<dbReference type="GO" id="GO:0008236">
    <property type="term" value="F:serine-type peptidase activity"/>
    <property type="evidence" value="ECO:0007669"/>
    <property type="project" value="UniProtKB-KW"/>
</dbReference>
<dbReference type="SMART" id="SM00245">
    <property type="entry name" value="TSPc"/>
    <property type="match status" value="1"/>
</dbReference>
<dbReference type="GO" id="GO:0006508">
    <property type="term" value="P:proteolysis"/>
    <property type="evidence" value="ECO:0007669"/>
    <property type="project" value="UniProtKB-KW"/>
</dbReference>
<dbReference type="InterPro" id="IPR029045">
    <property type="entry name" value="ClpP/crotonase-like_dom_sf"/>
</dbReference>
<dbReference type="InterPro" id="IPR001478">
    <property type="entry name" value="PDZ"/>
</dbReference>
<dbReference type="Pfam" id="PF13180">
    <property type="entry name" value="PDZ_2"/>
    <property type="match status" value="1"/>
</dbReference>
<evidence type="ECO:0000256" key="3">
    <source>
        <dbReference type="ARBA" id="ARBA00022801"/>
    </source>
</evidence>
<dbReference type="SUPFAM" id="SSF50156">
    <property type="entry name" value="PDZ domain-like"/>
    <property type="match status" value="1"/>
</dbReference>
<dbReference type="Proteomes" id="UP000886722">
    <property type="component" value="Unassembled WGS sequence"/>
</dbReference>
<evidence type="ECO:0000256" key="2">
    <source>
        <dbReference type="ARBA" id="ARBA00022670"/>
    </source>
</evidence>
<dbReference type="GO" id="GO:0030288">
    <property type="term" value="C:outer membrane-bounded periplasmic space"/>
    <property type="evidence" value="ECO:0007669"/>
    <property type="project" value="TreeGrafter"/>
</dbReference>
<evidence type="ECO:0000313" key="8">
    <source>
        <dbReference type="EMBL" id="HIT39235.1"/>
    </source>
</evidence>
<gene>
    <name evidence="8" type="ORF">IAD06_04250</name>
</gene>
<evidence type="ECO:0000259" key="7">
    <source>
        <dbReference type="PROSITE" id="PS50106"/>
    </source>
</evidence>
<dbReference type="CDD" id="cd06782">
    <property type="entry name" value="cpPDZ_CPP-like"/>
    <property type="match status" value="1"/>
</dbReference>
<dbReference type="SUPFAM" id="SSF52096">
    <property type="entry name" value="ClpP/crotonase"/>
    <property type="match status" value="1"/>
</dbReference>
<keyword evidence="4 5" id="KW-0720">Serine protease</keyword>
<dbReference type="Gene3D" id="3.30.750.44">
    <property type="match status" value="1"/>
</dbReference>
<dbReference type="PANTHER" id="PTHR32060:SF30">
    <property type="entry name" value="CARBOXY-TERMINAL PROCESSING PROTEASE CTPA"/>
    <property type="match status" value="1"/>
</dbReference>
<comment type="caution">
    <text evidence="8">The sequence shown here is derived from an EMBL/GenBank/DDBJ whole genome shotgun (WGS) entry which is preliminary data.</text>
</comment>
<dbReference type="InterPro" id="IPR036034">
    <property type="entry name" value="PDZ_sf"/>
</dbReference>
<feature type="chain" id="PRO_5038650150" evidence="6">
    <location>
        <begin position="20"/>
        <end position="549"/>
    </location>
</feature>
<evidence type="ECO:0000256" key="4">
    <source>
        <dbReference type="ARBA" id="ARBA00022825"/>
    </source>
</evidence>
<dbReference type="GO" id="GO:0007165">
    <property type="term" value="P:signal transduction"/>
    <property type="evidence" value="ECO:0007669"/>
    <property type="project" value="TreeGrafter"/>
</dbReference>
<dbReference type="EMBL" id="DVKT01000034">
    <property type="protein sequence ID" value="HIT39235.1"/>
    <property type="molecule type" value="Genomic_DNA"/>
</dbReference>
<evidence type="ECO:0000256" key="6">
    <source>
        <dbReference type="SAM" id="SignalP"/>
    </source>
</evidence>
<keyword evidence="2 5" id="KW-0645">Protease</keyword>
<reference evidence="8" key="2">
    <citation type="journal article" date="2021" name="PeerJ">
        <title>Extensive microbial diversity within the chicken gut microbiome revealed by metagenomics and culture.</title>
        <authorList>
            <person name="Gilroy R."/>
            <person name="Ravi A."/>
            <person name="Getino M."/>
            <person name="Pursley I."/>
            <person name="Horton D.L."/>
            <person name="Alikhan N.F."/>
            <person name="Baker D."/>
            <person name="Gharbi K."/>
            <person name="Hall N."/>
            <person name="Watson M."/>
            <person name="Adriaenssens E.M."/>
            <person name="Foster-Nyarko E."/>
            <person name="Jarju S."/>
            <person name="Secka A."/>
            <person name="Antonio M."/>
            <person name="Oren A."/>
            <person name="Chaudhuri R.R."/>
            <person name="La Ragione R."/>
            <person name="Hildebrand F."/>
            <person name="Pallen M.J."/>
        </authorList>
    </citation>
    <scope>NUCLEOTIDE SEQUENCE</scope>
    <source>
        <strain evidence="8">21143</strain>
    </source>
</reference>
<evidence type="ECO:0000313" key="9">
    <source>
        <dbReference type="Proteomes" id="UP000886722"/>
    </source>
</evidence>
<dbReference type="InterPro" id="IPR004447">
    <property type="entry name" value="Peptidase_S41A"/>
</dbReference>
<dbReference type="SMART" id="SM00228">
    <property type="entry name" value="PDZ"/>
    <property type="match status" value="1"/>
</dbReference>
<reference evidence="8" key="1">
    <citation type="submission" date="2020-10" db="EMBL/GenBank/DDBJ databases">
        <authorList>
            <person name="Gilroy R."/>
        </authorList>
    </citation>
    <scope>NUCLEOTIDE SEQUENCE</scope>
    <source>
        <strain evidence="8">21143</strain>
    </source>
</reference>
<dbReference type="Gene3D" id="3.90.226.10">
    <property type="entry name" value="2-enoyl-CoA Hydratase, Chain A, domain 1"/>
    <property type="match status" value="1"/>
</dbReference>
<dbReference type="CDD" id="cd07560">
    <property type="entry name" value="Peptidase_S41_CPP"/>
    <property type="match status" value="1"/>
</dbReference>
<name>A0A9D1KD13_9BACT</name>
<proteinExistence type="inferred from homology"/>
<dbReference type="PANTHER" id="PTHR32060">
    <property type="entry name" value="TAIL-SPECIFIC PROTEASE"/>
    <property type="match status" value="1"/>
</dbReference>
<organism evidence="8 9">
    <name type="scientific">Candidatus Caccoplasma intestinavium</name>
    <dbReference type="NCBI Taxonomy" id="2840716"/>
    <lineage>
        <taxon>Bacteria</taxon>
        <taxon>Pseudomonadati</taxon>
        <taxon>Bacteroidota</taxon>
        <taxon>Bacteroidia</taxon>
        <taxon>Bacteroidales</taxon>
        <taxon>Bacteroidaceae</taxon>
        <taxon>Bacteroidaceae incertae sedis</taxon>
        <taxon>Candidatus Caccoplasma</taxon>
    </lineage>
</organism>
<keyword evidence="3 5" id="KW-0378">Hydrolase</keyword>
<dbReference type="Pfam" id="PF03572">
    <property type="entry name" value="Peptidase_S41"/>
    <property type="match status" value="1"/>
</dbReference>
<evidence type="ECO:0000256" key="5">
    <source>
        <dbReference type="RuleBase" id="RU004404"/>
    </source>
</evidence>
<dbReference type="NCBIfam" id="TIGR00225">
    <property type="entry name" value="prc"/>
    <property type="match status" value="1"/>
</dbReference>
<dbReference type="FunFam" id="2.30.42.10:FF:000063">
    <property type="entry name" value="Peptidase, S41 family"/>
    <property type="match status" value="1"/>
</dbReference>
<sequence>MKKFYTILLSLLLLAPALAAQKRNGANGSDKKGNTQVEQSRRFNALNKINLVAAAVSRLYVDVIDEDTIAEKTIAAMLKQLDPHSTYLPPHEAQQTLETLSGKFDGIGIQINMLEDTLFVVQTVVGGPSEKAGILPGDRIISVDDSIVAGVKLAVNDIITMLRGKRGSKVSIGIMRRGVAKPISFTITRDKIPVNSIDATYMLDDTTGYIRLSRFAESSAEEMEKAVKSLRKEGMRNLILDLQGNGGGYLNVAVKIADMFLDKDQLIVYTEGRNVRRAQEIATGNTLLPDERVVVMVDELSASASEILAGALQDWDRAVIVGRRTFGKGLVQRPITMPDKSLLRLTVARYHTPTGRCIQRPYVKGENEAYDQDLNERLAHGELLHADSIHFTDSLQYKTLRIGRTVYGGGGIMPDVFVGLDTARYTAYHRQLLRRGILNRSIYTYLDNHRREIISKYRKVSKFIDQYEIDNQLWATLDTLATETGIKPKDDAEKEASKPLIAVQLKALLARDLYNSTSTYYMIYNPTNPIYRKAMEIICSDKYNKLLKK</sequence>
<dbReference type="InterPro" id="IPR005151">
    <property type="entry name" value="Tail-specific_protease"/>
</dbReference>
<protein>
    <submittedName>
        <fullName evidence="8">S41 family peptidase</fullName>
    </submittedName>
</protein>